<keyword evidence="1" id="KW-0614">Plasmid</keyword>
<dbReference type="SUPFAM" id="SSF55729">
    <property type="entry name" value="Acyl-CoA N-acyltransferases (Nat)"/>
    <property type="match status" value="1"/>
</dbReference>
<accession>A0A1Z3MNI1</accession>
<dbReference type="GO" id="GO:0016747">
    <property type="term" value="F:acyltransferase activity, transferring groups other than amino-acyl groups"/>
    <property type="evidence" value="ECO:0007669"/>
    <property type="project" value="InterPro"/>
</dbReference>
<proteinExistence type="predicted"/>
<sequence length="159" mass="17797">MEKIVKAPRDCSPTEQELFQNFVIEGGEVSSGRLRNRIQRAEHLCFINDGDCVVAVGAIKNPDDGYKTRIFEKAGVPSPSNYSYELGWLFVLTSEREKGYGRALMEALMGSLSGKACYATTREDNNDTHRLLGRFGFSRCGQSYKSDNGDYDLVLYTKS</sequence>
<dbReference type="InterPro" id="IPR000182">
    <property type="entry name" value="GNAT_dom"/>
</dbReference>
<organism evidence="1">
    <name type="scientific">Aeromonas salmonicida subsp. salmonicida</name>
    <dbReference type="NCBI Taxonomy" id="29491"/>
    <lineage>
        <taxon>Bacteria</taxon>
        <taxon>Pseudomonadati</taxon>
        <taxon>Pseudomonadota</taxon>
        <taxon>Gammaproteobacteria</taxon>
        <taxon>Aeromonadales</taxon>
        <taxon>Aeromonadaceae</taxon>
        <taxon>Aeromonas</taxon>
    </lineage>
</organism>
<dbReference type="PROSITE" id="PS51186">
    <property type="entry name" value="GNAT"/>
    <property type="match status" value="1"/>
</dbReference>
<reference evidence="1" key="1">
    <citation type="submission" date="2017-01" db="EMBL/GenBank/DDBJ databases">
        <title>Plasmid composition in Aeromonas salmonicida subsp. salmonicida 01-B526 unravels unsuspected type three secretion system loss patterns.</title>
        <authorList>
            <person name="Tanaka K.H."/>
            <person name="Vincent A.T."/>
            <person name="Emond-Rheault J.-G."/>
            <person name="Adamczuk M."/>
            <person name="Frenette M."/>
            <person name="Charette S.J."/>
        </authorList>
    </citation>
    <scope>NUCLEOTIDE SEQUENCE</scope>
    <source>
        <strain evidence="1">01-B526</strain>
        <plasmid evidence="1">pAsa5</plasmid>
    </source>
</reference>
<dbReference type="CDD" id="cd04301">
    <property type="entry name" value="NAT_SF"/>
    <property type="match status" value="1"/>
</dbReference>
<dbReference type="InterPro" id="IPR016181">
    <property type="entry name" value="Acyl_CoA_acyltransferase"/>
</dbReference>
<protein>
    <submittedName>
        <fullName evidence="1">GNAT family N-acetyltransferase</fullName>
    </submittedName>
</protein>
<geneLocation type="plasmid" evidence="1">
    <name>pAsa5</name>
</geneLocation>
<dbReference type="RefSeq" id="WP_011899471.1">
    <property type="nucleotide sequence ID" value="NZ_CDDW01000027.1"/>
</dbReference>
<keyword evidence="1" id="KW-0808">Transferase</keyword>
<dbReference type="AlphaFoldDB" id="A0A1Z3MNI1"/>
<dbReference type="EMBL" id="KY555069">
    <property type="protein sequence ID" value="ASD49358.1"/>
    <property type="molecule type" value="Genomic_DNA"/>
</dbReference>
<dbReference type="Pfam" id="PF00583">
    <property type="entry name" value="Acetyltransf_1"/>
    <property type="match status" value="1"/>
</dbReference>
<dbReference type="Gene3D" id="3.40.630.30">
    <property type="match status" value="1"/>
</dbReference>
<name>A0A1Z3MNI1_AERSS</name>
<evidence type="ECO:0000313" key="1">
    <source>
        <dbReference type="EMBL" id="ASD49358.1"/>
    </source>
</evidence>